<dbReference type="AlphaFoldDB" id="A0A7Y9S257"/>
<organism evidence="1 2">
    <name type="scientific">Nocardioides daedukensis</name>
    <dbReference type="NCBI Taxonomy" id="634462"/>
    <lineage>
        <taxon>Bacteria</taxon>
        <taxon>Bacillati</taxon>
        <taxon>Actinomycetota</taxon>
        <taxon>Actinomycetes</taxon>
        <taxon>Propionibacteriales</taxon>
        <taxon>Nocardioidaceae</taxon>
        <taxon>Nocardioides</taxon>
    </lineage>
</organism>
<dbReference type="EMBL" id="JACCAA010000001">
    <property type="protein sequence ID" value="NYG58359.1"/>
    <property type="molecule type" value="Genomic_DNA"/>
</dbReference>
<dbReference type="Proteomes" id="UP000540656">
    <property type="component" value="Unassembled WGS sequence"/>
</dbReference>
<accession>A0A7Y9S257</accession>
<keyword evidence="2" id="KW-1185">Reference proteome</keyword>
<evidence type="ECO:0000313" key="1">
    <source>
        <dbReference type="EMBL" id="NYG58359.1"/>
    </source>
</evidence>
<evidence type="ECO:0000313" key="2">
    <source>
        <dbReference type="Proteomes" id="UP000540656"/>
    </source>
</evidence>
<proteinExistence type="predicted"/>
<name>A0A7Y9S257_9ACTN</name>
<gene>
    <name evidence="1" type="ORF">BJ980_001282</name>
</gene>
<protein>
    <submittedName>
        <fullName evidence="1">Uncharacterized protein</fullName>
    </submittedName>
</protein>
<dbReference type="RefSeq" id="WP_179501530.1">
    <property type="nucleotide sequence ID" value="NZ_JACCAA010000001.1"/>
</dbReference>
<comment type="caution">
    <text evidence="1">The sequence shown here is derived from an EMBL/GenBank/DDBJ whole genome shotgun (WGS) entry which is preliminary data.</text>
</comment>
<reference evidence="1 2" key="1">
    <citation type="submission" date="2020-07" db="EMBL/GenBank/DDBJ databases">
        <title>Sequencing the genomes of 1000 actinobacteria strains.</title>
        <authorList>
            <person name="Klenk H.-P."/>
        </authorList>
    </citation>
    <scope>NUCLEOTIDE SEQUENCE [LARGE SCALE GENOMIC DNA]</scope>
    <source>
        <strain evidence="1 2">DSM 23819</strain>
    </source>
</reference>
<sequence length="503" mass="54173">MVDYLKICDTLSQLVDAAITADMELAGWEPRYSAAGLLDGLKDGSFGTTFSHPDSFLKRGGMSSIRLTWEGEWVHEVDPGFAGREQDPEDSLLYPEDEVAEYAAIRAKWPNKIYDAFAPFLSIPDPELFKDASANYDTPAELLSAGYFTSQGIDSTLTPANGSIGRLLGGDDELLSWHGPAADSFRRSFVEDLPKTTAAKFYAVILLKGALEQEGAICEAARTDVANLAERALAGMEAIEPPAQDNGGAILGLQIFAAVATVVACAVPVVGAVALATAAGAAGLTASNLPNETVEPAPMGGTPDEVFSKIEEELSTINRGMLTQEQYVADRMDALLQELKCSPHTFHPGRATRLLDADDKGDIANTRGFTVDTSRLRHYARTTHPAADDMRSAAHACFVPRSIFTKDAALGIGADGPFLRLDNANEALREVLVSTAFYVDETGDKVKICADHYDDTDRGDITARMRKQAEEVDREEGKYDGVFSRCQPYVSSYDPNPGGVIEV</sequence>